<dbReference type="PANTHER" id="PTHR12526">
    <property type="entry name" value="GLYCOSYLTRANSFERASE"/>
    <property type="match status" value="1"/>
</dbReference>
<gene>
    <name evidence="2" type="ORF">SAMN04488027_1184</name>
</gene>
<dbReference type="InterPro" id="IPR001296">
    <property type="entry name" value="Glyco_trans_1"/>
</dbReference>
<keyword evidence="2" id="KW-0808">Transferase</keyword>
<sequence length="314" mass="35624">MSGQLEAEGYQVISGSGQKNQGLRLLDMLMMLIRHHSKTRVLILDTYSTSAFWYAYAVSQLAYRLKLDYMPILHGGDLPKRLESHPRHCQKLFGRAKVNVAPSRYLMHHFQQVGYTNLTYIPNTINLENYTFKLREKLQPSLLWVRSFAHLYNPLLALKVLQELLKSYPKAKLSMVGPFKDDSIEDCKAYAKAHNLPVTFTGGMPKADWLDYAKDFDIFINTTNVDNTPVSVMEAMALGLPVVSTNVGGIPFLLEDEQDALLVNPDDVNSFTGAVSKLLNNPELAQKLSKNGREKVEQFDWEVVKEKWVEVIGE</sequence>
<dbReference type="CDD" id="cd03801">
    <property type="entry name" value="GT4_PimA-like"/>
    <property type="match status" value="1"/>
</dbReference>
<dbReference type="SUPFAM" id="SSF53756">
    <property type="entry name" value="UDP-Glycosyltransferase/glycogen phosphorylase"/>
    <property type="match status" value="1"/>
</dbReference>
<evidence type="ECO:0000313" key="3">
    <source>
        <dbReference type="Proteomes" id="UP000199296"/>
    </source>
</evidence>
<dbReference type="GO" id="GO:0016757">
    <property type="term" value="F:glycosyltransferase activity"/>
    <property type="evidence" value="ECO:0007669"/>
    <property type="project" value="InterPro"/>
</dbReference>
<dbReference type="Gene3D" id="3.40.50.2000">
    <property type="entry name" value="Glycogen Phosphorylase B"/>
    <property type="match status" value="2"/>
</dbReference>
<dbReference type="PANTHER" id="PTHR12526:SF630">
    <property type="entry name" value="GLYCOSYLTRANSFERASE"/>
    <property type="match status" value="1"/>
</dbReference>
<dbReference type="AlphaFoldDB" id="A0A1G7Z3L5"/>
<dbReference type="STRING" id="470826.SAMN04488027_1184"/>
<dbReference type="EMBL" id="FNCW01000018">
    <property type="protein sequence ID" value="SDH03351.1"/>
    <property type="molecule type" value="Genomic_DNA"/>
</dbReference>
<proteinExistence type="predicted"/>
<protein>
    <submittedName>
        <fullName evidence="2">Glycosyltransferase involved in cell wall bisynthesis</fullName>
    </submittedName>
</protein>
<dbReference type="Proteomes" id="UP000199296">
    <property type="component" value="Unassembled WGS sequence"/>
</dbReference>
<name>A0A1G7Z3L5_9FLAO</name>
<organism evidence="2 3">
    <name type="scientific">Psychroflexus sediminis</name>
    <dbReference type="NCBI Taxonomy" id="470826"/>
    <lineage>
        <taxon>Bacteria</taxon>
        <taxon>Pseudomonadati</taxon>
        <taxon>Bacteroidota</taxon>
        <taxon>Flavobacteriia</taxon>
        <taxon>Flavobacteriales</taxon>
        <taxon>Flavobacteriaceae</taxon>
        <taxon>Psychroflexus</taxon>
    </lineage>
</organism>
<dbReference type="Pfam" id="PF00534">
    <property type="entry name" value="Glycos_transf_1"/>
    <property type="match status" value="1"/>
</dbReference>
<evidence type="ECO:0000313" key="2">
    <source>
        <dbReference type="EMBL" id="SDH03351.1"/>
    </source>
</evidence>
<keyword evidence="3" id="KW-1185">Reference proteome</keyword>
<reference evidence="2 3" key="1">
    <citation type="submission" date="2016-10" db="EMBL/GenBank/DDBJ databases">
        <authorList>
            <person name="de Groot N.N."/>
        </authorList>
    </citation>
    <scope>NUCLEOTIDE SEQUENCE [LARGE SCALE GENOMIC DNA]</scope>
    <source>
        <strain evidence="2 3">DSM 19803</strain>
    </source>
</reference>
<accession>A0A1G7Z3L5</accession>
<evidence type="ECO:0000259" key="1">
    <source>
        <dbReference type="Pfam" id="PF00534"/>
    </source>
</evidence>
<feature type="domain" description="Glycosyl transferase family 1" evidence="1">
    <location>
        <begin position="138"/>
        <end position="294"/>
    </location>
</feature>